<dbReference type="InterPro" id="IPR006626">
    <property type="entry name" value="PbH1"/>
</dbReference>
<dbReference type="Pfam" id="PF13229">
    <property type="entry name" value="Beta_helix"/>
    <property type="match status" value="1"/>
</dbReference>
<feature type="domain" description="Right handed beta helix" evidence="1">
    <location>
        <begin position="307"/>
        <end position="405"/>
    </location>
</feature>
<reference evidence="2 3" key="1">
    <citation type="submission" date="2019-07" db="EMBL/GenBank/DDBJ databases">
        <title>Thalassofilum flectens gen. nov., sp. nov., a novel moderate thermophilic anaerobe from a shallow sea hot spring in Kunashir Island (Russia), representing a new family in the order Bacteroidales, and proposal of Thalassofilacea fam. nov.</title>
        <authorList>
            <person name="Kochetkova T.V."/>
            <person name="Podosokorskaya O.A."/>
            <person name="Novikov A."/>
            <person name="Elcheninov A.G."/>
            <person name="Toshchakov S.V."/>
            <person name="Kublanov I.V."/>
        </authorList>
    </citation>
    <scope>NUCLEOTIDE SEQUENCE [LARGE SCALE GENOMIC DNA]</scope>
    <source>
        <strain evidence="2 3">38-H</strain>
    </source>
</reference>
<dbReference type="SUPFAM" id="SSF51126">
    <property type="entry name" value="Pectin lyase-like"/>
    <property type="match status" value="2"/>
</dbReference>
<dbReference type="EMBL" id="CP041345">
    <property type="protein sequence ID" value="QKG79267.1"/>
    <property type="molecule type" value="Genomic_DNA"/>
</dbReference>
<dbReference type="AlphaFoldDB" id="A0A7D3XDP6"/>
<dbReference type="InterPro" id="IPR012334">
    <property type="entry name" value="Pectin_lyas_fold"/>
</dbReference>
<dbReference type="Gene3D" id="2.160.20.10">
    <property type="entry name" value="Single-stranded right-handed beta-helix, Pectin lyase-like"/>
    <property type="match status" value="1"/>
</dbReference>
<dbReference type="PROSITE" id="PS51257">
    <property type="entry name" value="PROKAR_LIPOPROTEIN"/>
    <property type="match status" value="1"/>
</dbReference>
<proteinExistence type="predicted"/>
<sequence length="562" mass="60104">MDHKSKITLIVIAGFMSLFVACEPDDNGNGSGSNIISTDIIQNTTWESGKTYVISGSVSVEGAILTIQPGTTIKFEAGASLHIGYSSNATLIANGTADKPIVFTSNASNPTLGSWEGITFWEYSLNSSMQFCTIEYAGKSGEGAVNLEGCAITFSNNIVRFTKDYGLALSSEASFTEMNSNSFSDCGNHPLRLPCEYMHTIGTGNVFTCPENKGVNVYEGTAKGNVTWRKLDKPYFVEGDLNFEDGTLTIEPGAIFKFGAESDFHIGYNENSTLLANGTAANPIVFTSSATVPAAGAWNGITFWENSLNSSMKYCTIEYAGETGDGAVNLEGCAITFSNNTVRNAKDYGLKLSSESSFIEMNDNQFENCGNHPLRLSCEFIHTIGTGNVFNCPDGKGINVFGGSSTGNITWRKHDKPYYVDDDLNYDNGTLTIEPGAIFKFGANTGFHVGSNQNSTLIATGTPDNIIEFTTSASSPAAGAWEGIYLWDNNSSNTSFEYCRFSYAGEGSSSDRASIWATQTSFSVNNCEFVNSAGWGIFLDNATFSGSGNTFSNCALGNVGSN</sequence>
<dbReference type="RefSeq" id="WP_173072864.1">
    <property type="nucleotide sequence ID" value="NZ_CP041345.1"/>
</dbReference>
<organism evidence="2 3">
    <name type="scientific">Tenuifilum thalassicum</name>
    <dbReference type="NCBI Taxonomy" id="2590900"/>
    <lineage>
        <taxon>Bacteria</taxon>
        <taxon>Pseudomonadati</taxon>
        <taxon>Bacteroidota</taxon>
        <taxon>Bacteroidia</taxon>
        <taxon>Bacteroidales</taxon>
        <taxon>Tenuifilaceae</taxon>
        <taxon>Tenuifilum</taxon>
    </lineage>
</organism>
<dbReference type="PANTHER" id="PTHR41339">
    <property type="entry name" value="LIPL48"/>
    <property type="match status" value="1"/>
</dbReference>
<dbReference type="SMART" id="SM00710">
    <property type="entry name" value="PbH1"/>
    <property type="match status" value="4"/>
</dbReference>
<accession>A0A7D3XDP6</accession>
<name>A0A7D3XDP6_9BACT</name>
<dbReference type="PANTHER" id="PTHR41339:SF1">
    <property type="entry name" value="SECRETED PROTEIN"/>
    <property type="match status" value="1"/>
</dbReference>
<evidence type="ECO:0000313" key="3">
    <source>
        <dbReference type="Proteomes" id="UP000500961"/>
    </source>
</evidence>
<dbReference type="InterPro" id="IPR039448">
    <property type="entry name" value="Beta_helix"/>
</dbReference>
<dbReference type="KEGG" id="ttz:FHG85_02970"/>
<dbReference type="InterPro" id="IPR011050">
    <property type="entry name" value="Pectin_lyase_fold/virulence"/>
</dbReference>
<protein>
    <recommendedName>
        <fullName evidence="1">Right handed beta helix domain-containing protein</fullName>
    </recommendedName>
</protein>
<evidence type="ECO:0000313" key="2">
    <source>
        <dbReference type="EMBL" id="QKG79267.1"/>
    </source>
</evidence>
<evidence type="ECO:0000259" key="1">
    <source>
        <dbReference type="Pfam" id="PF13229"/>
    </source>
</evidence>
<dbReference type="Proteomes" id="UP000500961">
    <property type="component" value="Chromosome"/>
</dbReference>
<keyword evidence="3" id="KW-1185">Reference proteome</keyword>
<gene>
    <name evidence="2" type="ORF">FHG85_02970</name>
</gene>